<dbReference type="SUPFAM" id="SSF50630">
    <property type="entry name" value="Acid proteases"/>
    <property type="match status" value="1"/>
</dbReference>
<dbReference type="Pfam" id="PF00077">
    <property type="entry name" value="RVP"/>
    <property type="match status" value="1"/>
</dbReference>
<dbReference type="InterPro" id="IPR043128">
    <property type="entry name" value="Rev_trsase/Diguanyl_cyclase"/>
</dbReference>
<dbReference type="GO" id="GO:0004523">
    <property type="term" value="F:RNA-DNA hybrid ribonuclease activity"/>
    <property type="evidence" value="ECO:0007669"/>
    <property type="project" value="UniProtKB-EC"/>
</dbReference>
<dbReference type="GO" id="GO:0004190">
    <property type="term" value="F:aspartic-type endopeptidase activity"/>
    <property type="evidence" value="ECO:0007669"/>
    <property type="project" value="InterPro"/>
</dbReference>
<dbReference type="Ensembl" id="ENSAOCT00000063471.1">
    <property type="protein sequence ID" value="ENSAOCP00000045809.1"/>
    <property type="gene ID" value="ENSAOCG00000031060.1"/>
</dbReference>
<dbReference type="Gene3D" id="2.40.70.10">
    <property type="entry name" value="Acid Proteases"/>
    <property type="match status" value="1"/>
</dbReference>
<name>A0AAQ5XZ28_AMPOC</name>
<dbReference type="InterPro" id="IPR001995">
    <property type="entry name" value="Peptidase_A2_cat"/>
</dbReference>
<evidence type="ECO:0000256" key="2">
    <source>
        <dbReference type="ARBA" id="ARBA00012180"/>
    </source>
</evidence>
<dbReference type="InterPro" id="IPR043502">
    <property type="entry name" value="DNA/RNA_pol_sf"/>
</dbReference>
<feature type="domain" description="Reverse transcriptase" evidence="5">
    <location>
        <begin position="177"/>
        <end position="360"/>
    </location>
</feature>
<dbReference type="InterPro" id="IPR021109">
    <property type="entry name" value="Peptidase_aspartic_dom_sf"/>
</dbReference>
<sequence>MRKLTINGKAYMFLCDSGACTTVVRQPFPGMKMSNKTIWVRSASGHVMKQRMTQPAMIRDLDSGQETKISIMVDPSCPLNLLGRDLLTVLKIAIIPTADGGMTTLKEVMKTTPGPDEQLRKLPDQVWSNGPTDVGLIKDLPPIKIETKPHPSIIQRQYPLSKEAIDGISPVIEEMLKAGILREIDNPMCLTPIFPVKKTTSKWRLVHDLRAVNEIVQPLPAKVANPHTILNSLKSTDKFFSVIDLSNAFFSVPLHKDSQGLFAFRFKNKTYTYTRLPQGFTHSPTMYSQALQMSMSTCPNLTGGQMLLYVDDILVTGNSQEQCKENTLVVLKHLYLQGHKVSQHKLQLLEAGALLSSYSAQTAELHAVTRACKIS</sequence>
<accession>A0AAQ5XZ28</accession>
<dbReference type="AlphaFoldDB" id="A0AAQ5XZ28"/>
<dbReference type="Proteomes" id="UP001501940">
    <property type="component" value="Chromosome 4"/>
</dbReference>
<dbReference type="Pfam" id="PF00078">
    <property type="entry name" value="RVT_1"/>
    <property type="match status" value="1"/>
</dbReference>
<dbReference type="EC" id="3.1.26.4" evidence="2"/>
<evidence type="ECO:0000259" key="5">
    <source>
        <dbReference type="PROSITE" id="PS50878"/>
    </source>
</evidence>
<organism evidence="6 7">
    <name type="scientific">Amphiprion ocellaris</name>
    <name type="common">Clown anemonefish</name>
    <dbReference type="NCBI Taxonomy" id="80972"/>
    <lineage>
        <taxon>Eukaryota</taxon>
        <taxon>Metazoa</taxon>
        <taxon>Chordata</taxon>
        <taxon>Craniata</taxon>
        <taxon>Vertebrata</taxon>
        <taxon>Euteleostomi</taxon>
        <taxon>Actinopterygii</taxon>
        <taxon>Neopterygii</taxon>
        <taxon>Teleostei</taxon>
        <taxon>Neoteleostei</taxon>
        <taxon>Acanthomorphata</taxon>
        <taxon>Ovalentaria</taxon>
        <taxon>Pomacentridae</taxon>
        <taxon>Amphiprion</taxon>
    </lineage>
</organism>
<keyword evidence="3" id="KW-0378">Hydrolase</keyword>
<dbReference type="GO" id="GO:0006508">
    <property type="term" value="P:proteolysis"/>
    <property type="evidence" value="ECO:0007669"/>
    <property type="project" value="InterPro"/>
</dbReference>
<keyword evidence="7" id="KW-1185">Reference proteome</keyword>
<dbReference type="PROSITE" id="PS50878">
    <property type="entry name" value="RT_POL"/>
    <property type="match status" value="1"/>
</dbReference>
<comment type="similarity">
    <text evidence="1">Belongs to the beta type-B retroviral polymerase family. HERV class-II K(HML-2) pol subfamily.</text>
</comment>
<reference evidence="6" key="3">
    <citation type="submission" date="2025-09" db="UniProtKB">
        <authorList>
            <consortium name="Ensembl"/>
        </authorList>
    </citation>
    <scope>IDENTIFICATION</scope>
</reference>
<dbReference type="Gene3D" id="3.30.70.270">
    <property type="match status" value="1"/>
</dbReference>
<dbReference type="InterPro" id="IPR018061">
    <property type="entry name" value="Retropepsins"/>
</dbReference>
<dbReference type="Gene3D" id="3.10.10.10">
    <property type="entry name" value="HIV Type 1 Reverse Transcriptase, subunit A, domain 1"/>
    <property type="match status" value="1"/>
</dbReference>
<protein>
    <recommendedName>
        <fullName evidence="2">ribonuclease H</fullName>
        <ecNumber evidence="2">3.1.26.4</ecNumber>
    </recommendedName>
</protein>
<evidence type="ECO:0000256" key="1">
    <source>
        <dbReference type="ARBA" id="ARBA00010879"/>
    </source>
</evidence>
<proteinExistence type="inferred from homology"/>
<evidence type="ECO:0000313" key="7">
    <source>
        <dbReference type="Proteomes" id="UP001501940"/>
    </source>
</evidence>
<dbReference type="PANTHER" id="PTHR33064:SF37">
    <property type="entry name" value="RIBONUCLEASE H"/>
    <property type="match status" value="1"/>
</dbReference>
<dbReference type="InterPro" id="IPR051320">
    <property type="entry name" value="Viral_Replic_Matur_Polypro"/>
</dbReference>
<feature type="domain" description="Peptidase A2" evidence="4">
    <location>
        <begin position="11"/>
        <end position="86"/>
    </location>
</feature>
<dbReference type="SUPFAM" id="SSF56672">
    <property type="entry name" value="DNA/RNA polymerases"/>
    <property type="match status" value="1"/>
</dbReference>
<evidence type="ECO:0000259" key="4">
    <source>
        <dbReference type="PROSITE" id="PS50175"/>
    </source>
</evidence>
<reference evidence="6 7" key="1">
    <citation type="submission" date="2022-01" db="EMBL/GenBank/DDBJ databases">
        <title>A chromosome-scale genome assembly of the false clownfish, Amphiprion ocellaris.</title>
        <authorList>
            <person name="Ryu T."/>
        </authorList>
    </citation>
    <scope>NUCLEOTIDE SEQUENCE [LARGE SCALE GENOMIC DNA]</scope>
</reference>
<dbReference type="InterPro" id="IPR000477">
    <property type="entry name" value="RT_dom"/>
</dbReference>
<reference evidence="6" key="2">
    <citation type="submission" date="2025-08" db="UniProtKB">
        <authorList>
            <consortium name="Ensembl"/>
        </authorList>
    </citation>
    <scope>IDENTIFICATION</scope>
</reference>
<dbReference type="PROSITE" id="PS50175">
    <property type="entry name" value="ASP_PROT_RETROV"/>
    <property type="match status" value="1"/>
</dbReference>
<evidence type="ECO:0000256" key="3">
    <source>
        <dbReference type="ARBA" id="ARBA00022801"/>
    </source>
</evidence>
<dbReference type="PANTHER" id="PTHR33064">
    <property type="entry name" value="POL PROTEIN"/>
    <property type="match status" value="1"/>
</dbReference>
<dbReference type="GeneTree" id="ENSGT00940000163417"/>
<evidence type="ECO:0000313" key="6">
    <source>
        <dbReference type="Ensembl" id="ENSAOCP00000045809.1"/>
    </source>
</evidence>